<dbReference type="PROSITE" id="PS50011">
    <property type="entry name" value="PROTEIN_KINASE_DOM"/>
    <property type="match status" value="1"/>
</dbReference>
<evidence type="ECO:0000313" key="2">
    <source>
        <dbReference type="EMBL" id="QHS90940.1"/>
    </source>
</evidence>
<dbReference type="EMBL" id="MN739154">
    <property type="protein sequence ID" value="QHS90940.1"/>
    <property type="molecule type" value="Genomic_DNA"/>
</dbReference>
<sequence>MESLRKIGSWCTGWGCTRKRRNRIKFSTLRNQQFNKNKPSYITHGATGFTFKNYTDPNKVMKVYFDSNRKKINMNYNKANKISKITGNQRQLVQIVNDFTINDLPTNIPEDIRYRLPNSSLSVMRMPHLGIDLYTTIYDDNIIDRLRRSIPTLIIQCHKLMEQIDKMRRQGLCHGDMRIENIMIYPQTSAMTLIDFDFFGPFIDVFIQYSDIVNRSLVEISQYIPPEFICMKDIYDNTDNIEVFSRKYLNRSMLYFLECIGKDKKEAQNYFSESFTSNKTYIYSLLQSINEKNDEARINEKISNTIMNYFDYFGFGMVMTIFFSRLYPVYPVKYNKSSSIEMILFRQTQKLLMSMCDFSIEKRSNPEEALKKMEKIVSNIANINNGH</sequence>
<organism evidence="2">
    <name type="scientific">viral metagenome</name>
    <dbReference type="NCBI Taxonomy" id="1070528"/>
    <lineage>
        <taxon>unclassified sequences</taxon>
        <taxon>metagenomes</taxon>
        <taxon>organismal metagenomes</taxon>
    </lineage>
</organism>
<dbReference type="GO" id="GO:0004672">
    <property type="term" value="F:protein kinase activity"/>
    <property type="evidence" value="ECO:0007669"/>
    <property type="project" value="InterPro"/>
</dbReference>
<reference evidence="2" key="1">
    <citation type="journal article" date="2020" name="Nature">
        <title>Giant virus diversity and host interactions through global metagenomics.</title>
        <authorList>
            <person name="Schulz F."/>
            <person name="Roux S."/>
            <person name="Paez-Espino D."/>
            <person name="Jungbluth S."/>
            <person name="Walsh D.A."/>
            <person name="Denef V.J."/>
            <person name="McMahon K.D."/>
            <person name="Konstantinidis K.T."/>
            <person name="Eloe-Fadrosh E.A."/>
            <person name="Kyrpides N.C."/>
            <person name="Woyke T."/>
        </authorList>
    </citation>
    <scope>NUCLEOTIDE SEQUENCE</scope>
    <source>
        <strain evidence="2">GVMAG-M-3300013004-44</strain>
    </source>
</reference>
<dbReference type="AlphaFoldDB" id="A0A6C0BFU8"/>
<dbReference type="GO" id="GO:0005524">
    <property type="term" value="F:ATP binding"/>
    <property type="evidence" value="ECO:0007669"/>
    <property type="project" value="InterPro"/>
</dbReference>
<dbReference type="SUPFAM" id="SSF56112">
    <property type="entry name" value="Protein kinase-like (PK-like)"/>
    <property type="match status" value="1"/>
</dbReference>
<dbReference type="Gene3D" id="1.10.510.10">
    <property type="entry name" value="Transferase(Phosphotransferase) domain 1"/>
    <property type="match status" value="1"/>
</dbReference>
<evidence type="ECO:0000259" key="1">
    <source>
        <dbReference type="PROSITE" id="PS50011"/>
    </source>
</evidence>
<feature type="domain" description="Protein kinase" evidence="1">
    <location>
        <begin position="36"/>
        <end position="376"/>
    </location>
</feature>
<name>A0A6C0BFU8_9ZZZZ</name>
<protein>
    <recommendedName>
        <fullName evidence="1">Protein kinase domain-containing protein</fullName>
    </recommendedName>
</protein>
<dbReference type="InterPro" id="IPR011009">
    <property type="entry name" value="Kinase-like_dom_sf"/>
</dbReference>
<proteinExistence type="predicted"/>
<dbReference type="InterPro" id="IPR000719">
    <property type="entry name" value="Prot_kinase_dom"/>
</dbReference>
<accession>A0A6C0BFU8</accession>